<dbReference type="AlphaFoldDB" id="A0A494WBZ3"/>
<dbReference type="KEGG" id="sami:SAMIE_1015360"/>
<dbReference type="EMBL" id="AP018664">
    <property type="protein sequence ID" value="BBD98035.1"/>
    <property type="molecule type" value="Genomic_DNA"/>
</dbReference>
<dbReference type="RefSeq" id="WP_066700050.1">
    <property type="nucleotide sequence ID" value="NZ_AP018664.1"/>
</dbReference>
<evidence type="ECO:0000313" key="4">
    <source>
        <dbReference type="Proteomes" id="UP000279959"/>
    </source>
</evidence>
<feature type="region of interest" description="Disordered" evidence="2">
    <location>
        <begin position="212"/>
        <end position="237"/>
    </location>
</feature>
<feature type="compositionally biased region" description="Basic and acidic residues" evidence="2">
    <location>
        <begin position="217"/>
        <end position="227"/>
    </location>
</feature>
<keyword evidence="4" id="KW-1185">Reference proteome</keyword>
<evidence type="ECO:0000313" key="3">
    <source>
        <dbReference type="EMBL" id="BBD98035.1"/>
    </source>
</evidence>
<evidence type="ECO:0000256" key="2">
    <source>
        <dbReference type="SAM" id="MobiDB-lite"/>
    </source>
</evidence>
<keyword evidence="1" id="KW-0175">Coiled coil</keyword>
<sequence length="250" mass="28009">MGQEIAIRQDQAVTAGSSATPYSITSLKAMVPSWLGRGLFEDVAYAMPAQIPADGPRQLRDVAQRFRDSLSERAVREVIGQREGEDGKVHPLISDPLDNILAELRLRTTVRNESRSEAESRFKLLRDDCRPHCLEAIREGAMAYAKANKFFPAGYGELLPYIRAAESERQRTMSKLLEAAKRAEEELAERKRLKDDPVDPAEVAAFVKEMESAAGMRAEDTKKRDYSNLRQPSPDELAKMAEEFNEGRPA</sequence>
<gene>
    <name evidence="3" type="ORF">SAMIE_1015360</name>
</gene>
<protein>
    <submittedName>
        <fullName evidence="3">Uncharacterized protein</fullName>
    </submittedName>
</protein>
<accession>A0A494WBZ3</accession>
<reference evidence="3 4" key="1">
    <citation type="submission" date="2018-05" db="EMBL/GenBank/DDBJ databases">
        <title>Complete Genome Sequence of the Nonylphenol-Degrading Bacterium Sphingobium amiense DSM 16289T.</title>
        <authorList>
            <person name="Ootsuka M."/>
            <person name="Nishizawa T."/>
            <person name="Ohta H."/>
        </authorList>
    </citation>
    <scope>NUCLEOTIDE SEQUENCE [LARGE SCALE GENOMIC DNA]</scope>
    <source>
        <strain evidence="3 4">DSM 16289</strain>
    </source>
</reference>
<name>A0A494WBZ3_9SPHN</name>
<evidence type="ECO:0000256" key="1">
    <source>
        <dbReference type="SAM" id="Coils"/>
    </source>
</evidence>
<feature type="coiled-coil region" evidence="1">
    <location>
        <begin position="162"/>
        <end position="196"/>
    </location>
</feature>
<dbReference type="Proteomes" id="UP000279959">
    <property type="component" value="Chromosome"/>
</dbReference>
<proteinExistence type="predicted"/>
<organism evidence="3 4">
    <name type="scientific">Sphingobium amiense</name>
    <dbReference type="NCBI Taxonomy" id="135719"/>
    <lineage>
        <taxon>Bacteria</taxon>
        <taxon>Pseudomonadati</taxon>
        <taxon>Pseudomonadota</taxon>
        <taxon>Alphaproteobacteria</taxon>
        <taxon>Sphingomonadales</taxon>
        <taxon>Sphingomonadaceae</taxon>
        <taxon>Sphingobium</taxon>
    </lineage>
</organism>